<comment type="caution">
    <text evidence="3">The sequence shown here is derived from an EMBL/GenBank/DDBJ whole genome shotgun (WGS) entry which is preliminary data.</text>
</comment>
<feature type="region of interest" description="Disordered" evidence="1">
    <location>
        <begin position="1"/>
        <end position="24"/>
    </location>
</feature>
<reference evidence="3" key="1">
    <citation type="submission" date="2021-02" db="EMBL/GenBank/DDBJ databases">
        <title>Sequencing the genomes of 1000 actinobacteria strains.</title>
        <authorList>
            <person name="Klenk H.-P."/>
        </authorList>
    </citation>
    <scope>NUCLEOTIDE SEQUENCE</scope>
    <source>
        <strain evidence="3">DSM 22850</strain>
    </source>
</reference>
<evidence type="ECO:0000313" key="4">
    <source>
        <dbReference type="Proteomes" id="UP000675163"/>
    </source>
</evidence>
<evidence type="ECO:0000256" key="2">
    <source>
        <dbReference type="SAM" id="Phobius"/>
    </source>
</evidence>
<feature type="transmembrane region" description="Helical" evidence="2">
    <location>
        <begin position="65"/>
        <end position="89"/>
    </location>
</feature>
<feature type="compositionally biased region" description="Low complexity" evidence="1">
    <location>
        <begin position="7"/>
        <end position="24"/>
    </location>
</feature>
<dbReference type="RefSeq" id="WP_342452076.1">
    <property type="nucleotide sequence ID" value="NZ_JAFIDA010000001.1"/>
</dbReference>
<organism evidence="3 4">
    <name type="scientific">Leucobacter exalbidus</name>
    <dbReference type="NCBI Taxonomy" id="662960"/>
    <lineage>
        <taxon>Bacteria</taxon>
        <taxon>Bacillati</taxon>
        <taxon>Actinomycetota</taxon>
        <taxon>Actinomycetes</taxon>
        <taxon>Micrococcales</taxon>
        <taxon>Microbacteriaceae</taxon>
        <taxon>Leucobacter</taxon>
    </lineage>
</organism>
<gene>
    <name evidence="3" type="ORF">JOF28_000887</name>
</gene>
<name>A0A940PSY2_9MICO</name>
<feature type="transmembrane region" description="Helical" evidence="2">
    <location>
        <begin position="101"/>
        <end position="123"/>
    </location>
</feature>
<feature type="transmembrane region" description="Helical" evidence="2">
    <location>
        <begin position="135"/>
        <end position="155"/>
    </location>
</feature>
<evidence type="ECO:0000313" key="3">
    <source>
        <dbReference type="EMBL" id="MBP1325655.1"/>
    </source>
</evidence>
<dbReference type="Proteomes" id="UP000675163">
    <property type="component" value="Unassembled WGS sequence"/>
</dbReference>
<sequence>MTEHDQTPTAATTGSTTAGEPATENFMPTSQPVLLRAVKWGIVVSILLIVVFAAIGWFVSGMTGVVGGAIGAGIAGIFLTLTAGSIAFGNRFSASPAYLQIFFSIVMGAWLLKIVVFIAAAMLLKDQEWLNSTMLFLGIIIGVVVSLAVNVVVFARGRIAIANYSD</sequence>
<evidence type="ECO:0000256" key="1">
    <source>
        <dbReference type="SAM" id="MobiDB-lite"/>
    </source>
</evidence>
<keyword evidence="2" id="KW-0812">Transmembrane</keyword>
<dbReference type="EMBL" id="JAFIDA010000001">
    <property type="protein sequence ID" value="MBP1325655.1"/>
    <property type="molecule type" value="Genomic_DNA"/>
</dbReference>
<keyword evidence="2" id="KW-1133">Transmembrane helix</keyword>
<dbReference type="AlphaFoldDB" id="A0A940PSY2"/>
<proteinExistence type="predicted"/>
<feature type="transmembrane region" description="Helical" evidence="2">
    <location>
        <begin position="37"/>
        <end position="59"/>
    </location>
</feature>
<keyword evidence="4" id="KW-1185">Reference proteome</keyword>
<accession>A0A940PSY2</accession>
<keyword evidence="2" id="KW-0472">Membrane</keyword>
<protein>
    <submittedName>
        <fullName evidence="3">Sterol desaturase/sphingolipid hydroxylase (Fatty acid hydroxylase superfamily)</fullName>
    </submittedName>
</protein>